<dbReference type="Pfam" id="PF13489">
    <property type="entry name" value="Methyltransf_23"/>
    <property type="match status" value="1"/>
</dbReference>
<dbReference type="Proteomes" id="UP001498476">
    <property type="component" value="Unassembled WGS sequence"/>
</dbReference>
<sequence>MMYTRVTEIEEINNKTQKPQLHKRAPRFGEPSFKPASSVKVGGASGRKRPFTDENQSNEHHPPRKRTRSLPGGAAENKVGLDPESDEDDVNGLVRVKIVSKKRRWNGQQAFLSYCSPIATTFENMPNSELATPAWKRVRMTELGNYIGNESIHSNPEIWSPLHAPKESALVETPAWRENTSTGSLTLDIIYGPSEVKGLSSECDSDEYVHNPSDEQTIQGRTFQRQEATQYRAPVDEEQQESQEPLHYCFLLLMDDQLFQAPINETSPLILDIGAGTGTWAVNMADNYPSAKVYGTDINAIQPKRIPPNCSFFVEDAQLEWMFSSDAFDFVHIRALYGAIDDWAKLYRQAYKVLAPGGWLEHFEFDITLSIMFEATDRIGKTARIGMDGNMRKHMEKAGFVDIVEKTYKMPCGEWARDPKLKSIGLINRLILTESLEGTILFLLREVLAWEFTDIRQFVERMRSALQDTDLRSYCIMTNVYARKPDSVP</sequence>
<feature type="region of interest" description="Disordered" evidence="2">
    <location>
        <begin position="1"/>
        <end position="88"/>
    </location>
</feature>
<evidence type="ECO:0000313" key="3">
    <source>
        <dbReference type="EMBL" id="KAK7398011.1"/>
    </source>
</evidence>
<gene>
    <name evidence="3" type="ORF">QQX98_012619</name>
</gene>
<dbReference type="PANTHER" id="PTHR43591:SF10">
    <property type="entry name" value="ABC TRANSMEMBRANE TYPE-1 DOMAIN-CONTAINING PROTEIN-RELATED"/>
    <property type="match status" value="1"/>
</dbReference>
<evidence type="ECO:0000256" key="2">
    <source>
        <dbReference type="SAM" id="MobiDB-lite"/>
    </source>
</evidence>
<name>A0ABR1GIN7_9HYPO</name>
<proteinExistence type="inferred from homology"/>
<accession>A0ABR1GIN7</accession>
<reference evidence="3 4" key="1">
    <citation type="journal article" date="2025" name="Microbiol. Resour. Announc.">
        <title>Draft genome sequences for Neonectria magnoliae and Neonectria punicea, canker pathogens of Liriodendron tulipifera and Acer saccharum in West Virginia.</title>
        <authorList>
            <person name="Petronek H.M."/>
            <person name="Kasson M.T."/>
            <person name="Metheny A.M."/>
            <person name="Stauder C.M."/>
            <person name="Lovett B."/>
            <person name="Lynch S.C."/>
            <person name="Garnas J.R."/>
            <person name="Kasson L.R."/>
            <person name="Stajich J.E."/>
        </authorList>
    </citation>
    <scope>NUCLEOTIDE SEQUENCE [LARGE SCALE GENOMIC DNA]</scope>
    <source>
        <strain evidence="3 4">NRRL 64653</strain>
    </source>
</reference>
<protein>
    <recommendedName>
        <fullName evidence="5">Methyltransferase</fullName>
    </recommendedName>
</protein>
<dbReference type="Gene3D" id="3.40.50.150">
    <property type="entry name" value="Vaccinia Virus protein VP39"/>
    <property type="match status" value="1"/>
</dbReference>
<evidence type="ECO:0008006" key="5">
    <source>
        <dbReference type="Google" id="ProtNLM"/>
    </source>
</evidence>
<dbReference type="EMBL" id="JAZAVJ010000392">
    <property type="protein sequence ID" value="KAK7398011.1"/>
    <property type="molecule type" value="Genomic_DNA"/>
</dbReference>
<organism evidence="3 4">
    <name type="scientific">Neonectria punicea</name>
    <dbReference type="NCBI Taxonomy" id="979145"/>
    <lineage>
        <taxon>Eukaryota</taxon>
        <taxon>Fungi</taxon>
        <taxon>Dikarya</taxon>
        <taxon>Ascomycota</taxon>
        <taxon>Pezizomycotina</taxon>
        <taxon>Sordariomycetes</taxon>
        <taxon>Hypocreomycetidae</taxon>
        <taxon>Hypocreales</taxon>
        <taxon>Nectriaceae</taxon>
        <taxon>Neonectria</taxon>
    </lineage>
</organism>
<comment type="similarity">
    <text evidence="1">Belongs to the methyltransferase superfamily. LaeA methyltransferase family.</text>
</comment>
<evidence type="ECO:0000313" key="4">
    <source>
        <dbReference type="Proteomes" id="UP001498476"/>
    </source>
</evidence>
<dbReference type="SUPFAM" id="SSF53335">
    <property type="entry name" value="S-adenosyl-L-methionine-dependent methyltransferases"/>
    <property type="match status" value="1"/>
</dbReference>
<dbReference type="CDD" id="cd02440">
    <property type="entry name" value="AdoMet_MTases"/>
    <property type="match status" value="1"/>
</dbReference>
<keyword evidence="4" id="KW-1185">Reference proteome</keyword>
<dbReference type="PANTHER" id="PTHR43591">
    <property type="entry name" value="METHYLTRANSFERASE"/>
    <property type="match status" value="1"/>
</dbReference>
<evidence type="ECO:0000256" key="1">
    <source>
        <dbReference type="ARBA" id="ARBA00038158"/>
    </source>
</evidence>
<comment type="caution">
    <text evidence="3">The sequence shown here is derived from an EMBL/GenBank/DDBJ whole genome shotgun (WGS) entry which is preliminary data.</text>
</comment>
<dbReference type="InterPro" id="IPR029063">
    <property type="entry name" value="SAM-dependent_MTases_sf"/>
</dbReference>